<dbReference type="GO" id="GO:0051301">
    <property type="term" value="P:cell division"/>
    <property type="evidence" value="ECO:0007669"/>
    <property type="project" value="UniProtKB-KW"/>
</dbReference>
<protein>
    <submittedName>
        <fullName evidence="12">Integrase</fullName>
    </submittedName>
</protein>
<evidence type="ECO:0000259" key="11">
    <source>
        <dbReference type="PROSITE" id="PS51900"/>
    </source>
</evidence>
<dbReference type="PROSITE" id="PS51900">
    <property type="entry name" value="CB"/>
    <property type="match status" value="1"/>
</dbReference>
<evidence type="ECO:0000256" key="4">
    <source>
        <dbReference type="ARBA" id="ARBA00022829"/>
    </source>
</evidence>
<evidence type="ECO:0000256" key="9">
    <source>
        <dbReference type="PROSITE-ProRule" id="PRU01248"/>
    </source>
</evidence>
<dbReference type="Pfam" id="PF00589">
    <property type="entry name" value="Phage_integrase"/>
    <property type="match status" value="1"/>
</dbReference>
<dbReference type="GO" id="GO:0007059">
    <property type="term" value="P:chromosome segregation"/>
    <property type="evidence" value="ECO:0007669"/>
    <property type="project" value="UniProtKB-KW"/>
</dbReference>
<gene>
    <name evidence="12" type="ORF">PAN31108_02722</name>
</gene>
<keyword evidence="6 9" id="KW-0238">DNA-binding</keyword>
<evidence type="ECO:0000256" key="3">
    <source>
        <dbReference type="ARBA" id="ARBA00022618"/>
    </source>
</evidence>
<organism evidence="12 13">
    <name type="scientific">Pandoraea anhela</name>
    <dbReference type="NCBI Taxonomy" id="2508295"/>
    <lineage>
        <taxon>Bacteria</taxon>
        <taxon>Pseudomonadati</taxon>
        <taxon>Pseudomonadota</taxon>
        <taxon>Betaproteobacteria</taxon>
        <taxon>Burkholderiales</taxon>
        <taxon>Burkholderiaceae</taxon>
        <taxon>Pandoraea</taxon>
    </lineage>
</organism>
<reference evidence="12 13" key="1">
    <citation type="submission" date="2019-08" db="EMBL/GenBank/DDBJ databases">
        <authorList>
            <person name="Peeters C."/>
        </authorList>
    </citation>
    <scope>NUCLEOTIDE SEQUENCE [LARGE SCALE GENOMIC DNA]</scope>
    <source>
        <strain evidence="12 13">LMG 31108</strain>
    </source>
</reference>
<dbReference type="PANTHER" id="PTHR30349:SF77">
    <property type="entry name" value="TYROSINE RECOMBINASE XERC"/>
    <property type="match status" value="1"/>
</dbReference>
<dbReference type="SUPFAM" id="SSF56349">
    <property type="entry name" value="DNA breaking-rejoining enzymes"/>
    <property type="match status" value="1"/>
</dbReference>
<evidence type="ECO:0000256" key="1">
    <source>
        <dbReference type="ARBA" id="ARBA00004496"/>
    </source>
</evidence>
<evidence type="ECO:0000256" key="5">
    <source>
        <dbReference type="ARBA" id="ARBA00022908"/>
    </source>
</evidence>
<dbReference type="AlphaFoldDB" id="A0A5E4VNQ5"/>
<name>A0A5E4VNQ5_9BURK</name>
<dbReference type="InterPro" id="IPR022169">
    <property type="entry name" value="DUF3701"/>
</dbReference>
<evidence type="ECO:0000256" key="2">
    <source>
        <dbReference type="ARBA" id="ARBA00022490"/>
    </source>
</evidence>
<evidence type="ECO:0000313" key="13">
    <source>
        <dbReference type="Proteomes" id="UP000406256"/>
    </source>
</evidence>
<dbReference type="PROSITE" id="PS51898">
    <property type="entry name" value="TYR_RECOMBINASE"/>
    <property type="match status" value="1"/>
</dbReference>
<keyword evidence="5" id="KW-0229">DNA integration</keyword>
<dbReference type="Gene3D" id="1.10.150.130">
    <property type="match status" value="1"/>
</dbReference>
<feature type="domain" description="Core-binding (CB)" evidence="11">
    <location>
        <begin position="217"/>
        <end position="321"/>
    </location>
</feature>
<dbReference type="GO" id="GO:0003677">
    <property type="term" value="F:DNA binding"/>
    <property type="evidence" value="ECO:0007669"/>
    <property type="project" value="UniProtKB-UniRule"/>
</dbReference>
<keyword evidence="8" id="KW-0131">Cell cycle</keyword>
<sequence length="560" mass="62497">MHQPSSVENDLHSDFPTGDELAAVRAWFAGMSVRSATARYLPDQLGEGRSARGAVGRIRRKLMKIARRVHRNDLAAIFGSTVRGNEAGRAASNAIETLRRAHAPAPQIADSIEMWLPRRAVAALHQNGVTTLADLTVRIPRRRQWWKAIPGLGPASARAIETFFADNRSLTDRAHQLITAEPRDSVVPWERLRLPHEVDGSRGTFRAPSASCTLDATNDYEAVQAWLSLQESTATQRAYRKEAERLILWAIVERGRAISSLTAEDATAYRAFLRQPTPRDRWVGAPSFRDSNSWRPFTGPLSSRSAAYALSVIGALFRWLIEQRYVLANPFAGVKIREAQRSAALDTSRAFTEGEWMLVRTIANGLEWSYGWTHEAAQRLRFILDIAYATGLRASELVAATLGAIEFDSQGDHWLKVSGKGAKVAKVFLPPLARSALERYLIERKLPISPNHWKSKVSLIAHLADDTPGSITTARLWSIVRRFFIDAAETLKTDRPQLAEKLLNASPHWMRHTHATHALIRGAELTTVRDNLRHASISTTSIYLHTDDSRRARQIGAAFD</sequence>
<dbReference type="Proteomes" id="UP000406256">
    <property type="component" value="Unassembled WGS sequence"/>
</dbReference>
<accession>A0A5E4VNQ5</accession>
<dbReference type="PANTHER" id="PTHR30349">
    <property type="entry name" value="PHAGE INTEGRASE-RELATED"/>
    <property type="match status" value="1"/>
</dbReference>
<dbReference type="InterPro" id="IPR002104">
    <property type="entry name" value="Integrase_catalytic"/>
</dbReference>
<evidence type="ECO:0000256" key="7">
    <source>
        <dbReference type="ARBA" id="ARBA00023172"/>
    </source>
</evidence>
<dbReference type="InterPro" id="IPR010998">
    <property type="entry name" value="Integrase_recombinase_N"/>
</dbReference>
<dbReference type="InterPro" id="IPR044068">
    <property type="entry name" value="CB"/>
</dbReference>
<keyword evidence="13" id="KW-1185">Reference proteome</keyword>
<dbReference type="GO" id="GO:0006310">
    <property type="term" value="P:DNA recombination"/>
    <property type="evidence" value="ECO:0007669"/>
    <property type="project" value="UniProtKB-KW"/>
</dbReference>
<dbReference type="RefSeq" id="WP_246183953.1">
    <property type="nucleotide sequence ID" value="NZ_CABPSB010000008.1"/>
</dbReference>
<keyword evidence="4" id="KW-0159">Chromosome partition</keyword>
<evidence type="ECO:0000256" key="8">
    <source>
        <dbReference type="ARBA" id="ARBA00023306"/>
    </source>
</evidence>
<keyword evidence="3" id="KW-0132">Cell division</keyword>
<evidence type="ECO:0000259" key="10">
    <source>
        <dbReference type="PROSITE" id="PS51898"/>
    </source>
</evidence>
<dbReference type="EMBL" id="CABPSB010000008">
    <property type="protein sequence ID" value="VVE12944.1"/>
    <property type="molecule type" value="Genomic_DNA"/>
</dbReference>
<dbReference type="InterPro" id="IPR011010">
    <property type="entry name" value="DNA_brk_join_enz"/>
</dbReference>
<evidence type="ECO:0000256" key="6">
    <source>
        <dbReference type="ARBA" id="ARBA00023125"/>
    </source>
</evidence>
<comment type="subcellular location">
    <subcellularLocation>
        <location evidence="1">Cytoplasm</location>
    </subcellularLocation>
</comment>
<dbReference type="GO" id="GO:0015074">
    <property type="term" value="P:DNA integration"/>
    <property type="evidence" value="ECO:0007669"/>
    <property type="project" value="UniProtKB-KW"/>
</dbReference>
<dbReference type="Pfam" id="PF12482">
    <property type="entry name" value="DUF3701"/>
    <property type="match status" value="1"/>
</dbReference>
<evidence type="ECO:0000313" key="12">
    <source>
        <dbReference type="EMBL" id="VVE12944.1"/>
    </source>
</evidence>
<dbReference type="GO" id="GO:0005737">
    <property type="term" value="C:cytoplasm"/>
    <property type="evidence" value="ECO:0007669"/>
    <property type="project" value="UniProtKB-SubCell"/>
</dbReference>
<proteinExistence type="predicted"/>
<dbReference type="InterPro" id="IPR013762">
    <property type="entry name" value="Integrase-like_cat_sf"/>
</dbReference>
<keyword evidence="7" id="KW-0233">DNA recombination</keyword>
<keyword evidence="2" id="KW-0963">Cytoplasm</keyword>
<feature type="domain" description="Tyr recombinase" evidence="10">
    <location>
        <begin position="346"/>
        <end position="557"/>
    </location>
</feature>
<dbReference type="Gene3D" id="1.10.443.10">
    <property type="entry name" value="Intergrase catalytic core"/>
    <property type="match status" value="1"/>
</dbReference>
<dbReference type="InterPro" id="IPR050090">
    <property type="entry name" value="Tyrosine_recombinase_XerCD"/>
</dbReference>